<proteinExistence type="predicted"/>
<protein>
    <submittedName>
        <fullName evidence="1 2">DGC domain</fullName>
    </submittedName>
</protein>
<dbReference type="InterPro" id="IPR014958">
    <property type="entry name" value="DGC"/>
</dbReference>
<dbReference type="AlphaFoldDB" id="A0A8S0WNW4"/>
<dbReference type="RefSeq" id="WP_240985025.1">
    <property type="nucleotide sequence ID" value="NZ_CDGJ01000037.1"/>
</dbReference>
<keyword evidence="3" id="KW-1185">Reference proteome</keyword>
<gene>
    <name evidence="2" type="ORF">DEACI_1445</name>
    <name evidence="1" type="ORF">DEACI_2171</name>
</gene>
<dbReference type="EMBL" id="CDGJ01000037">
    <property type="protein sequence ID" value="CEJ06991.1"/>
    <property type="molecule type" value="Genomic_DNA"/>
</dbReference>
<evidence type="ECO:0000313" key="2">
    <source>
        <dbReference type="EMBL" id="CEJ06991.1"/>
    </source>
</evidence>
<evidence type="ECO:0000313" key="3">
    <source>
        <dbReference type="Proteomes" id="UP001071230"/>
    </source>
</evidence>
<sequence length="148" mass="16537">MEKMPVDAIKMETARKTIVAQHDKYGKTMGVNGCFGSSNVGQMSGFMPREIVRTIPNAFMRCPLALYPEIEGPSQVLLYDDYQVVIDGCEARCLAKALAKAGVKIDLSYALDEDFHLEKTPGPDFDEDKMKEITQKIMADIRKLSVEQ</sequence>
<dbReference type="KEGG" id="aacx:DEACI_2171"/>
<name>A0A8S0WNW4_9FIRM</name>
<reference evidence="2" key="1">
    <citation type="submission" date="2014-11" db="EMBL/GenBank/DDBJ databases">
        <authorList>
            <person name="Hornung B.V."/>
        </authorList>
    </citation>
    <scope>NUCLEOTIDE SEQUENCE</scope>
    <source>
        <strain evidence="2">INE</strain>
    </source>
</reference>
<accession>A0A8S0WNW4</accession>
<dbReference type="Proteomes" id="UP001071230">
    <property type="component" value="Unassembled WGS sequence"/>
</dbReference>
<evidence type="ECO:0000313" key="1">
    <source>
        <dbReference type="EMBL" id="CAA7601504.1"/>
    </source>
</evidence>
<dbReference type="Pfam" id="PF08859">
    <property type="entry name" value="DGC"/>
    <property type="match status" value="1"/>
</dbReference>
<dbReference type="Proteomes" id="UP000836597">
    <property type="component" value="Chromosome"/>
</dbReference>
<organism evidence="1">
    <name type="scientific">Acididesulfobacillus acetoxydans</name>
    <dbReference type="NCBI Taxonomy" id="1561005"/>
    <lineage>
        <taxon>Bacteria</taxon>
        <taxon>Bacillati</taxon>
        <taxon>Bacillota</taxon>
        <taxon>Clostridia</taxon>
        <taxon>Eubacteriales</taxon>
        <taxon>Peptococcaceae</taxon>
        <taxon>Acididesulfobacillus</taxon>
    </lineage>
</organism>
<reference evidence="1" key="2">
    <citation type="submission" date="2020-01" db="EMBL/GenBank/DDBJ databases">
        <authorList>
            <person name="Hornung B."/>
        </authorList>
    </citation>
    <scope>NUCLEOTIDE SEQUENCE</scope>
    <source>
        <strain evidence="1">PacBioINE</strain>
    </source>
</reference>
<dbReference type="EMBL" id="LR746496">
    <property type="protein sequence ID" value="CAA7601504.1"/>
    <property type="molecule type" value="Genomic_DNA"/>
</dbReference>